<evidence type="ECO:0000256" key="2">
    <source>
        <dbReference type="ARBA" id="ARBA00022676"/>
    </source>
</evidence>
<gene>
    <name evidence="6" type="ORF">Dfulv_24265</name>
</gene>
<feature type="compositionally biased region" description="Low complexity" evidence="4">
    <location>
        <begin position="282"/>
        <end position="292"/>
    </location>
</feature>
<sequence length="300" mass="31383">MSDVTVVIATRNRAAALRRTVGRLLELPERPQVIVVDNGSVGGPAICPPDVLVLPLGRNLGAVARNRGAAVADTPLVAFAGDDSWWAPGALDRAAGIFAEHPRLGLLAGHVLVGDDERTDPVSAFMATAPLGTADDLPGPPVLGFLACAAVVRREAFLGIGGFDPVVRSMGEEARVAYDLFTAGWGLAYRADVVAHHHPQAGADDTGKRVLAARNRVLTAWLRRPLRVAVGETTALLRAAPGDPVARRAAVQLAARLPRALANRRPAGRVLEAAIEHLEAGTTAPTSSPSAPRRSRSASR</sequence>
<evidence type="ECO:0000256" key="3">
    <source>
        <dbReference type="ARBA" id="ARBA00022679"/>
    </source>
</evidence>
<evidence type="ECO:0000256" key="1">
    <source>
        <dbReference type="ARBA" id="ARBA00006739"/>
    </source>
</evidence>
<dbReference type="PANTHER" id="PTHR43685:SF5">
    <property type="entry name" value="GLYCOSYLTRANSFERASE EPSE-RELATED"/>
    <property type="match status" value="1"/>
</dbReference>
<protein>
    <submittedName>
        <fullName evidence="6">Glycosyltransferase</fullName>
    </submittedName>
</protein>
<dbReference type="Gene3D" id="3.90.550.10">
    <property type="entry name" value="Spore Coat Polysaccharide Biosynthesis Protein SpsA, Chain A"/>
    <property type="match status" value="1"/>
</dbReference>
<keyword evidence="3" id="KW-0808">Transferase</keyword>
<evidence type="ECO:0000259" key="5">
    <source>
        <dbReference type="Pfam" id="PF00535"/>
    </source>
</evidence>
<comment type="similarity">
    <text evidence="1">Belongs to the glycosyltransferase 2 family.</text>
</comment>
<dbReference type="RefSeq" id="WP_259867126.1">
    <property type="nucleotide sequence ID" value="NZ_CP073720.1"/>
</dbReference>
<dbReference type="InterPro" id="IPR050834">
    <property type="entry name" value="Glycosyltransf_2"/>
</dbReference>
<feature type="domain" description="Glycosyltransferase 2-like" evidence="5">
    <location>
        <begin position="5"/>
        <end position="157"/>
    </location>
</feature>
<reference evidence="6" key="1">
    <citation type="submission" date="2021-04" db="EMBL/GenBank/DDBJ databases">
        <authorList>
            <person name="Hartkoorn R.C."/>
            <person name="Beaudoing E."/>
            <person name="Hot D."/>
        </authorList>
    </citation>
    <scope>NUCLEOTIDE SEQUENCE</scope>
    <source>
        <strain evidence="6">NRRL B-16292</strain>
    </source>
</reference>
<evidence type="ECO:0000256" key="4">
    <source>
        <dbReference type="SAM" id="MobiDB-lite"/>
    </source>
</evidence>
<name>A0ABY5WCN9_9ACTN</name>
<evidence type="ECO:0000313" key="6">
    <source>
        <dbReference type="EMBL" id="UWP87185.1"/>
    </source>
</evidence>
<feature type="region of interest" description="Disordered" evidence="4">
    <location>
        <begin position="278"/>
        <end position="300"/>
    </location>
</feature>
<reference evidence="6" key="2">
    <citation type="submission" date="2022-09" db="EMBL/GenBank/DDBJ databases">
        <title>Biosynthetic gene clusters of Dactylosporangioum fulvum.</title>
        <authorList>
            <person name="Caradec T."/>
        </authorList>
    </citation>
    <scope>NUCLEOTIDE SEQUENCE</scope>
    <source>
        <strain evidence="6">NRRL B-16292</strain>
    </source>
</reference>
<proteinExistence type="inferred from homology"/>
<dbReference type="PANTHER" id="PTHR43685">
    <property type="entry name" value="GLYCOSYLTRANSFERASE"/>
    <property type="match status" value="1"/>
</dbReference>
<dbReference type="SUPFAM" id="SSF53448">
    <property type="entry name" value="Nucleotide-diphospho-sugar transferases"/>
    <property type="match status" value="1"/>
</dbReference>
<dbReference type="Proteomes" id="UP001059617">
    <property type="component" value="Chromosome"/>
</dbReference>
<dbReference type="Pfam" id="PF00535">
    <property type="entry name" value="Glycos_transf_2"/>
    <property type="match status" value="1"/>
</dbReference>
<accession>A0ABY5WCN9</accession>
<dbReference type="InterPro" id="IPR029044">
    <property type="entry name" value="Nucleotide-diphossugar_trans"/>
</dbReference>
<evidence type="ECO:0000313" key="7">
    <source>
        <dbReference type="Proteomes" id="UP001059617"/>
    </source>
</evidence>
<keyword evidence="2" id="KW-0328">Glycosyltransferase</keyword>
<dbReference type="EMBL" id="CP073720">
    <property type="protein sequence ID" value="UWP87185.1"/>
    <property type="molecule type" value="Genomic_DNA"/>
</dbReference>
<dbReference type="InterPro" id="IPR001173">
    <property type="entry name" value="Glyco_trans_2-like"/>
</dbReference>
<organism evidence="6 7">
    <name type="scientific">Dactylosporangium fulvum</name>
    <dbReference type="NCBI Taxonomy" id="53359"/>
    <lineage>
        <taxon>Bacteria</taxon>
        <taxon>Bacillati</taxon>
        <taxon>Actinomycetota</taxon>
        <taxon>Actinomycetes</taxon>
        <taxon>Micromonosporales</taxon>
        <taxon>Micromonosporaceae</taxon>
        <taxon>Dactylosporangium</taxon>
    </lineage>
</organism>
<keyword evidence="7" id="KW-1185">Reference proteome</keyword>